<organism evidence="6 7">
    <name type="scientific">Pelagibacterium lacus</name>
    <dbReference type="NCBI Taxonomy" id="2282655"/>
    <lineage>
        <taxon>Bacteria</taxon>
        <taxon>Pseudomonadati</taxon>
        <taxon>Pseudomonadota</taxon>
        <taxon>Alphaproteobacteria</taxon>
        <taxon>Hyphomicrobiales</taxon>
        <taxon>Devosiaceae</taxon>
        <taxon>Pelagibacterium</taxon>
    </lineage>
</organism>
<dbReference type="GO" id="GO:0006865">
    <property type="term" value="P:amino acid transport"/>
    <property type="evidence" value="ECO:0007669"/>
    <property type="project" value="UniProtKB-KW"/>
</dbReference>
<evidence type="ECO:0000313" key="6">
    <source>
        <dbReference type="EMBL" id="RDE08562.1"/>
    </source>
</evidence>
<gene>
    <name evidence="6" type="ORF">DVH29_11155</name>
</gene>
<protein>
    <submittedName>
        <fullName evidence="6">Penicillin-binding protein activator</fullName>
    </submittedName>
</protein>
<evidence type="ECO:0000313" key="7">
    <source>
        <dbReference type="Proteomes" id="UP000253759"/>
    </source>
</evidence>
<keyword evidence="7" id="KW-1185">Reference proteome</keyword>
<dbReference type="Gene3D" id="3.40.50.2300">
    <property type="match status" value="2"/>
</dbReference>
<comment type="caution">
    <text evidence="6">The sequence shown here is derived from an EMBL/GenBank/DDBJ whole genome shotgun (WGS) entry which is preliminary data.</text>
</comment>
<dbReference type="InterPro" id="IPR028081">
    <property type="entry name" value="Leu-bd"/>
</dbReference>
<dbReference type="PROSITE" id="PS51257">
    <property type="entry name" value="PROKAR_LIPOPROTEIN"/>
    <property type="match status" value="1"/>
</dbReference>
<name>A0A369W5M6_9HYPH</name>
<feature type="domain" description="Leucine-binding protein" evidence="5">
    <location>
        <begin position="57"/>
        <end position="333"/>
    </location>
</feature>
<evidence type="ECO:0000256" key="3">
    <source>
        <dbReference type="ARBA" id="ARBA00022970"/>
    </source>
</evidence>
<feature type="chain" id="PRO_5016688381" evidence="4">
    <location>
        <begin position="28"/>
        <end position="416"/>
    </location>
</feature>
<comment type="similarity">
    <text evidence="1">Belongs to the leucine-binding protein family.</text>
</comment>
<dbReference type="InterPro" id="IPR028082">
    <property type="entry name" value="Peripla_BP_I"/>
</dbReference>
<feature type="signal peptide" evidence="4">
    <location>
        <begin position="1"/>
        <end position="27"/>
    </location>
</feature>
<dbReference type="Pfam" id="PF13458">
    <property type="entry name" value="Peripla_BP_6"/>
    <property type="match status" value="1"/>
</dbReference>
<sequence length="416" mass="42617">MRRPAARWRIGWGLAALLAACSPSSHPGPAAPAPLMPPPSQAPILAPAQGEIIGSGPVRVALILPLSGNTASVGRAMANGARLGMDHVAERGSQTIHLVLKDGGATTQSARAAAQQAVAEGARLILGPLTADAVAMAGAIAKPAGIPLIGFSSTASVATDGVYLLSVLPEAEVMRALGHARMAGRRAVAAILPDTPLGRVQAEVLRQAASELGLTVVGVEMFDSEDRARTAIERLAPAMRSGQIDTLYLPDRATAPSFGLLLDAARVPRDRLMLIGSAEWEGDAAILRQPYLAGALYPAIDPAGLAALAPRYRARFGSEPHQLATLAFSAVLLANSPGLSQSVPPYGNGLLAPGGFVGRDGSFRFHFDGRGEYGLVIRQVGPEGATTIEAARLGGLPLAALGGGTDAGIPPAAEYR</sequence>
<evidence type="ECO:0000259" key="5">
    <source>
        <dbReference type="Pfam" id="PF13458"/>
    </source>
</evidence>
<dbReference type="CDD" id="cd06339">
    <property type="entry name" value="PBP1_YraM_LppC_lipoprotein-like"/>
    <property type="match status" value="1"/>
</dbReference>
<proteinExistence type="inferred from homology"/>
<keyword evidence="3" id="KW-0029">Amino-acid transport</keyword>
<dbReference type="AlphaFoldDB" id="A0A369W5M6"/>
<evidence type="ECO:0000256" key="4">
    <source>
        <dbReference type="SAM" id="SignalP"/>
    </source>
</evidence>
<reference evidence="7" key="1">
    <citation type="submission" date="2018-07" db="EMBL/GenBank/DDBJ databases">
        <authorList>
            <person name="Liu B.-T."/>
            <person name="Du Z."/>
        </authorList>
    </citation>
    <scope>NUCLEOTIDE SEQUENCE [LARGE SCALE GENOMIC DNA]</scope>
    <source>
        <strain evidence="7">XYN52</strain>
    </source>
</reference>
<dbReference type="Proteomes" id="UP000253759">
    <property type="component" value="Unassembled WGS sequence"/>
</dbReference>
<keyword evidence="3" id="KW-0813">Transport</keyword>
<dbReference type="InterPro" id="IPR051010">
    <property type="entry name" value="BCAA_transport"/>
</dbReference>
<dbReference type="PANTHER" id="PTHR30483">
    <property type="entry name" value="LEUCINE-SPECIFIC-BINDING PROTEIN"/>
    <property type="match status" value="1"/>
</dbReference>
<accession>A0A369W5M6</accession>
<dbReference type="SUPFAM" id="SSF53822">
    <property type="entry name" value="Periplasmic binding protein-like I"/>
    <property type="match status" value="1"/>
</dbReference>
<evidence type="ECO:0000256" key="1">
    <source>
        <dbReference type="ARBA" id="ARBA00010062"/>
    </source>
</evidence>
<evidence type="ECO:0000256" key="2">
    <source>
        <dbReference type="ARBA" id="ARBA00022729"/>
    </source>
</evidence>
<dbReference type="EMBL" id="QQNH01000015">
    <property type="protein sequence ID" value="RDE08562.1"/>
    <property type="molecule type" value="Genomic_DNA"/>
</dbReference>
<dbReference type="PANTHER" id="PTHR30483:SF6">
    <property type="entry name" value="PERIPLASMIC BINDING PROTEIN OF ABC TRANSPORTER FOR NATURAL AMINO ACIDS"/>
    <property type="match status" value="1"/>
</dbReference>
<keyword evidence="2 4" id="KW-0732">Signal</keyword>